<organism evidence="2 3">
    <name type="scientific">Eiseniibacteriota bacterium</name>
    <dbReference type="NCBI Taxonomy" id="2212470"/>
    <lineage>
        <taxon>Bacteria</taxon>
        <taxon>Candidatus Eiseniibacteriota</taxon>
    </lineage>
</organism>
<accession>A0A956NJG5</accession>
<feature type="non-terminal residue" evidence="2">
    <location>
        <position position="431"/>
    </location>
</feature>
<name>A0A956NJG5_UNCEI</name>
<gene>
    <name evidence="2" type="ORF">KDA27_28605</name>
</gene>
<reference evidence="2" key="1">
    <citation type="submission" date="2020-04" db="EMBL/GenBank/DDBJ databases">
        <authorList>
            <person name="Zhang T."/>
        </authorList>
    </citation>
    <scope>NUCLEOTIDE SEQUENCE</scope>
    <source>
        <strain evidence="2">HKST-UBA02</strain>
    </source>
</reference>
<keyword evidence="1" id="KW-0732">Signal</keyword>
<feature type="non-terminal residue" evidence="2">
    <location>
        <position position="1"/>
    </location>
</feature>
<dbReference type="SUPFAM" id="SSF69318">
    <property type="entry name" value="Integrin alpha N-terminal domain"/>
    <property type="match status" value="2"/>
</dbReference>
<evidence type="ECO:0000256" key="1">
    <source>
        <dbReference type="ARBA" id="ARBA00022729"/>
    </source>
</evidence>
<dbReference type="Gene3D" id="2.130.10.130">
    <property type="entry name" value="Integrin alpha, N-terminal"/>
    <property type="match status" value="1"/>
</dbReference>
<dbReference type="AlphaFoldDB" id="A0A956NJG5"/>
<dbReference type="PANTHER" id="PTHR44103:SF1">
    <property type="entry name" value="PROPROTEIN CONVERTASE P"/>
    <property type="match status" value="1"/>
</dbReference>
<evidence type="ECO:0000313" key="2">
    <source>
        <dbReference type="EMBL" id="MCA9759792.1"/>
    </source>
</evidence>
<dbReference type="Proteomes" id="UP000739538">
    <property type="component" value="Unassembled WGS sequence"/>
</dbReference>
<dbReference type="InterPro" id="IPR013517">
    <property type="entry name" value="FG-GAP"/>
</dbReference>
<dbReference type="Pfam" id="PF13517">
    <property type="entry name" value="FG-GAP_3"/>
    <property type="match status" value="1"/>
</dbReference>
<dbReference type="InterPro" id="IPR028994">
    <property type="entry name" value="Integrin_alpha_N"/>
</dbReference>
<dbReference type="Pfam" id="PF01839">
    <property type="entry name" value="FG-GAP"/>
    <property type="match status" value="1"/>
</dbReference>
<dbReference type="PANTHER" id="PTHR44103">
    <property type="entry name" value="PROPROTEIN CONVERTASE P"/>
    <property type="match status" value="1"/>
</dbReference>
<sequence>ALRSTSRTSFPEQVITPDSDRPQRLAVADLDGDGYDEVIVTDPLFSPFDPNNRRGGIYIWRQEDGVWTKTTITDEFYGAWYVDVVDLDQDGDLDLIATAYYGEIDPPPPPPSERNGRYAWFENLDGVGGSWEKREMGELFWGARWIDASDLDGDGDLDLAGCAELVGGPYEADAFVVWFENADGQGEEWIQHDVSDDFDNAFTIHGVDLDGDQDNDLLVSGYDRFEWFENLNGTGANWTRHVISPVFQGAGYLDVGDLDQDGDIDIFGGGLNTSVLAAWLNDGTGLNWSAFIAGPWARGYNVDLADFDGDGDLDAVASAESSTTTSKVGYAENLGGGTAWSLRYVDNSAPAHPWVRAGDTDRDGKLELVAIFEDSYGQGVQIAAYTVTDFENSGGLESSILDGGDAVSWGAITWDADVPFGSTFGIDVRAS</sequence>
<proteinExistence type="predicted"/>
<protein>
    <submittedName>
        <fullName evidence="2">VCBS repeat-containing protein</fullName>
    </submittedName>
</protein>
<comment type="caution">
    <text evidence="2">The sequence shown here is derived from an EMBL/GenBank/DDBJ whole genome shotgun (WGS) entry which is preliminary data.</text>
</comment>
<dbReference type="EMBL" id="JAGQHS010000500">
    <property type="protein sequence ID" value="MCA9759792.1"/>
    <property type="molecule type" value="Genomic_DNA"/>
</dbReference>
<evidence type="ECO:0000313" key="3">
    <source>
        <dbReference type="Proteomes" id="UP000739538"/>
    </source>
</evidence>
<reference evidence="2" key="2">
    <citation type="journal article" date="2021" name="Microbiome">
        <title>Successional dynamics and alternative stable states in a saline activated sludge microbial community over 9 years.</title>
        <authorList>
            <person name="Wang Y."/>
            <person name="Ye J."/>
            <person name="Ju F."/>
            <person name="Liu L."/>
            <person name="Boyd J.A."/>
            <person name="Deng Y."/>
            <person name="Parks D.H."/>
            <person name="Jiang X."/>
            <person name="Yin X."/>
            <person name="Woodcroft B.J."/>
            <person name="Tyson G.W."/>
            <person name="Hugenholtz P."/>
            <person name="Polz M.F."/>
            <person name="Zhang T."/>
        </authorList>
    </citation>
    <scope>NUCLEOTIDE SEQUENCE</scope>
    <source>
        <strain evidence="2">HKST-UBA02</strain>
    </source>
</reference>